<comment type="cofactor">
    <cofactor evidence="2">
        <name>Mg(2+)</name>
        <dbReference type="ChEBI" id="CHEBI:18420"/>
    </cofactor>
</comment>
<sequence>MTDERTAAAELLADRPDLEPALRALVERDADGPWTFDDTALDSGAFGELVSREFVESAGEGYRFTDRVAVRRALDSESGDTSETGASTVGAFRSPNLSLPSVDRRAAAALAGTLLLLVLFRSFSLPAVFRGGDVVLTANDPYYYRYLVEKTLRGVDGGFIPETARVGEPLLVATLAAVSMLLGGSTGAVGLVLALYPLLAAVVTGVLVYLLATRLTGDRRIGLASVAMLAITPVHAYRTSLGFADHHAFDYVWLALTVVALVYALTREVGGSKGRRVGLLATVALGVGISAQLLAWDAGALLVLPVGGAVALASVSAVRADESPLETLWPVAAGAGLGAVLTFLTHLGLGWQSTTLASVSAVLFGGAVICVAAGEVASRRGLGYRSAVGIEGVAVLGLVGAYFLVVPSSGFAFDSGVDELFGTAGAVEAGSMFGQELGTLIGPLFLFGLVFVLGLPYLLWATWRAWTDHAPEWAAMAVYGWFLLVLSVVQLRFAGELSVFVAVFAGVGFVHLASKLDVAAVPDVVQGGSNRGRRADGGERTELAMPERREAMTTLGLGAMVGSLSLVQTPIKTSQLTHGEEAYELAMAMREYADEHGLEYPESYVLSEWGSNRFYNYFVNGESRSYAYARSNYSGFVGATDGERWYRKLEDRTGFVVVDRENPEEGGPLYSQLQSFANGDPSVSGVGHYRAVGVTESKLAYELVPGVLLTGPASDGSSVRTMASVDLPDRGFEYDRRVSSRHGVYAVRVAYPGEYTVGGRTVDVSDSEIRSGTRRSFFEGDGISYWSFDAGEGSTAYDRVGGNHAAVEDASWTSGVRESALSFDSEEGSQAIAGTESGSFSAFTVSSWIEPRTQSSGAILSVGKDGGADSTSGFLFDHGLSGWVDDRLGLFVGDGDRSAGARSPSLDLSYPTNRFHHVAVVFERGAVTWFLDGRQIGRGSIPVSAVDFGDASRVRIGREATSYGDFSRYDGSMDELRLFGEALPDERIVSLYRESAVDD</sequence>
<name>A0ABD5PAM2_9EURY</name>
<comment type="subcellular location">
    <subcellularLocation>
        <location evidence="3">Cell membrane</location>
        <topology evidence="3">Multi-pass membrane protein</topology>
    </subcellularLocation>
</comment>
<dbReference type="Pfam" id="PF13385">
    <property type="entry name" value="Laminin_G_3"/>
    <property type="match status" value="1"/>
</dbReference>
<dbReference type="PANTHER" id="PTHR13872:SF1">
    <property type="entry name" value="DOLICHYL-DIPHOSPHOOLIGOSACCHARIDE--PROTEIN GLYCOSYLTRANSFERASE SUBUNIT STT3B"/>
    <property type="match status" value="1"/>
</dbReference>
<dbReference type="Pfam" id="PF02516">
    <property type="entry name" value="STT3"/>
    <property type="match status" value="1"/>
</dbReference>
<dbReference type="RefSeq" id="WP_267621979.1">
    <property type="nucleotide sequence ID" value="NZ_JAODIW010000006.1"/>
</dbReference>
<feature type="domain" description="Oligosaccharyl transferase STT3 N-terminal" evidence="18">
    <location>
        <begin position="188"/>
        <end position="299"/>
    </location>
</feature>
<feature type="transmembrane region" description="Helical" evidence="17">
    <location>
        <begin position="327"/>
        <end position="349"/>
    </location>
</feature>
<evidence type="ECO:0000313" key="19">
    <source>
        <dbReference type="EMBL" id="MFC4357713.1"/>
    </source>
</evidence>
<comment type="catalytic activity">
    <reaction evidence="16">
        <text>an archaeal dolichyl phosphooligosaccharide + [protein]-L-asparagine = an archaeal dolichyl phosphate + a glycoprotein with the oligosaccharide chain attached by N-beta-D-glycosyl linkage to a protein L-asparagine.</text>
        <dbReference type="EC" id="2.4.99.21"/>
    </reaction>
</comment>
<evidence type="ECO:0000256" key="16">
    <source>
        <dbReference type="ARBA" id="ARBA00034066"/>
    </source>
</evidence>
<protein>
    <recommendedName>
        <fullName evidence="6">dolichyl-phosphooligosaccharide-protein glycotransferase</fullName>
        <ecNumber evidence="6">2.4.99.21</ecNumber>
    </recommendedName>
    <alternativeName>
        <fullName evidence="15">Oligosaccharyl transferase</fullName>
    </alternativeName>
</protein>
<feature type="transmembrane region" description="Helical" evidence="17">
    <location>
        <begin position="106"/>
        <end position="129"/>
    </location>
</feature>
<evidence type="ECO:0000256" key="1">
    <source>
        <dbReference type="ARBA" id="ARBA00001936"/>
    </source>
</evidence>
<feature type="transmembrane region" description="Helical" evidence="17">
    <location>
        <begin position="473"/>
        <end position="491"/>
    </location>
</feature>
<evidence type="ECO:0000256" key="6">
    <source>
        <dbReference type="ARBA" id="ARBA00012602"/>
    </source>
</evidence>
<reference evidence="19 20" key="1">
    <citation type="journal article" date="2019" name="Int. J. Syst. Evol. Microbiol.">
        <title>The Global Catalogue of Microorganisms (GCM) 10K type strain sequencing project: providing services to taxonomists for standard genome sequencing and annotation.</title>
        <authorList>
            <consortium name="The Broad Institute Genomics Platform"/>
            <consortium name="The Broad Institute Genome Sequencing Center for Infectious Disease"/>
            <person name="Wu L."/>
            <person name="Ma J."/>
        </authorList>
    </citation>
    <scope>NUCLEOTIDE SEQUENCE [LARGE SCALE GENOMIC DNA]</scope>
    <source>
        <strain evidence="19 20">CGMCC 1.12553</strain>
    </source>
</reference>
<evidence type="ECO:0000256" key="9">
    <source>
        <dbReference type="ARBA" id="ARBA00022692"/>
    </source>
</evidence>
<dbReference type="GO" id="GO:0016757">
    <property type="term" value="F:glycosyltransferase activity"/>
    <property type="evidence" value="ECO:0007669"/>
    <property type="project" value="UniProtKB-KW"/>
</dbReference>
<comment type="caution">
    <text evidence="19">The sequence shown here is derived from an EMBL/GenBank/DDBJ whole genome shotgun (WGS) entry which is preliminary data.</text>
</comment>
<evidence type="ECO:0000256" key="4">
    <source>
        <dbReference type="ARBA" id="ARBA00004922"/>
    </source>
</evidence>
<evidence type="ECO:0000256" key="10">
    <source>
        <dbReference type="ARBA" id="ARBA00022723"/>
    </source>
</evidence>
<comment type="pathway">
    <text evidence="4">Protein modification; protein glycosylation.</text>
</comment>
<keyword evidence="13 17" id="KW-0472">Membrane</keyword>
<evidence type="ECO:0000256" key="2">
    <source>
        <dbReference type="ARBA" id="ARBA00001946"/>
    </source>
</evidence>
<feature type="transmembrane region" description="Helical" evidence="17">
    <location>
        <begin position="188"/>
        <end position="212"/>
    </location>
</feature>
<dbReference type="SUPFAM" id="SSF49899">
    <property type="entry name" value="Concanavalin A-like lectins/glucanases"/>
    <property type="match status" value="1"/>
</dbReference>
<evidence type="ECO:0000256" key="14">
    <source>
        <dbReference type="ARBA" id="ARBA00023211"/>
    </source>
</evidence>
<feature type="transmembrane region" description="Helical" evidence="17">
    <location>
        <begin position="248"/>
        <end position="265"/>
    </location>
</feature>
<keyword evidence="9 17" id="KW-0812">Transmembrane</keyword>
<evidence type="ECO:0000256" key="15">
    <source>
        <dbReference type="ARBA" id="ARBA00030679"/>
    </source>
</evidence>
<evidence type="ECO:0000256" key="3">
    <source>
        <dbReference type="ARBA" id="ARBA00004651"/>
    </source>
</evidence>
<keyword evidence="11" id="KW-0460">Magnesium</keyword>
<keyword evidence="14" id="KW-0464">Manganese</keyword>
<organism evidence="19 20">
    <name type="scientific">Halobium salinum</name>
    <dbReference type="NCBI Taxonomy" id="1364940"/>
    <lineage>
        <taxon>Archaea</taxon>
        <taxon>Methanobacteriati</taxon>
        <taxon>Methanobacteriota</taxon>
        <taxon>Stenosarchaea group</taxon>
        <taxon>Halobacteria</taxon>
        <taxon>Halobacteriales</taxon>
        <taxon>Haloferacaceae</taxon>
        <taxon>Halobium</taxon>
    </lineage>
</organism>
<evidence type="ECO:0000256" key="13">
    <source>
        <dbReference type="ARBA" id="ARBA00023136"/>
    </source>
</evidence>
<comment type="similarity">
    <text evidence="5">Belongs to the STT3 family.</text>
</comment>
<dbReference type="InterPro" id="IPR013320">
    <property type="entry name" value="ConA-like_dom_sf"/>
</dbReference>
<feature type="transmembrane region" description="Helical" evidence="17">
    <location>
        <begin position="386"/>
        <end position="405"/>
    </location>
</feature>
<dbReference type="GO" id="GO:0046872">
    <property type="term" value="F:metal ion binding"/>
    <property type="evidence" value="ECO:0007669"/>
    <property type="project" value="UniProtKB-KW"/>
</dbReference>
<comment type="cofactor">
    <cofactor evidence="1">
        <name>Mn(2+)</name>
        <dbReference type="ChEBI" id="CHEBI:29035"/>
    </cofactor>
</comment>
<evidence type="ECO:0000256" key="17">
    <source>
        <dbReference type="SAM" id="Phobius"/>
    </source>
</evidence>
<dbReference type="EMBL" id="JBHSDS010000003">
    <property type="protein sequence ID" value="MFC4357713.1"/>
    <property type="molecule type" value="Genomic_DNA"/>
</dbReference>
<dbReference type="Gene3D" id="2.60.120.200">
    <property type="match status" value="1"/>
</dbReference>
<evidence type="ECO:0000256" key="12">
    <source>
        <dbReference type="ARBA" id="ARBA00022989"/>
    </source>
</evidence>
<feature type="transmembrane region" description="Helical" evidence="17">
    <location>
        <begin position="219"/>
        <end position="236"/>
    </location>
</feature>
<accession>A0ABD5PAM2</accession>
<feature type="transmembrane region" description="Helical" evidence="17">
    <location>
        <begin position="440"/>
        <end position="461"/>
    </location>
</feature>
<evidence type="ECO:0000256" key="5">
    <source>
        <dbReference type="ARBA" id="ARBA00010810"/>
    </source>
</evidence>
<dbReference type="InterPro" id="IPR048307">
    <property type="entry name" value="STT3_N"/>
</dbReference>
<keyword evidence="12 17" id="KW-1133">Transmembrane helix</keyword>
<proteinExistence type="inferred from homology"/>
<gene>
    <name evidence="19" type="ORF">ACFO0N_07090</name>
</gene>
<dbReference type="GO" id="GO:0005886">
    <property type="term" value="C:plasma membrane"/>
    <property type="evidence" value="ECO:0007669"/>
    <property type="project" value="UniProtKB-SubCell"/>
</dbReference>
<keyword evidence="8" id="KW-0808">Transferase</keyword>
<dbReference type="EC" id="2.4.99.21" evidence="6"/>
<feature type="transmembrane region" description="Helical" evidence="17">
    <location>
        <begin position="302"/>
        <end position="320"/>
    </location>
</feature>
<evidence type="ECO:0000256" key="11">
    <source>
        <dbReference type="ARBA" id="ARBA00022842"/>
    </source>
</evidence>
<evidence type="ECO:0000256" key="8">
    <source>
        <dbReference type="ARBA" id="ARBA00022679"/>
    </source>
</evidence>
<feature type="transmembrane region" description="Helical" evidence="17">
    <location>
        <begin position="355"/>
        <end position="374"/>
    </location>
</feature>
<keyword evidence="20" id="KW-1185">Reference proteome</keyword>
<keyword evidence="10" id="KW-0479">Metal-binding</keyword>
<evidence type="ECO:0000259" key="18">
    <source>
        <dbReference type="Pfam" id="PF02516"/>
    </source>
</evidence>
<dbReference type="InterPro" id="IPR003674">
    <property type="entry name" value="Oligo_trans_STT3"/>
</dbReference>
<feature type="transmembrane region" description="Helical" evidence="17">
    <location>
        <begin position="277"/>
        <end position="296"/>
    </location>
</feature>
<dbReference type="Proteomes" id="UP001595921">
    <property type="component" value="Unassembled WGS sequence"/>
</dbReference>
<keyword evidence="7" id="KW-0328">Glycosyltransferase</keyword>
<evidence type="ECO:0000256" key="7">
    <source>
        <dbReference type="ARBA" id="ARBA00022676"/>
    </source>
</evidence>
<dbReference type="AlphaFoldDB" id="A0ABD5PAM2"/>
<evidence type="ECO:0000313" key="20">
    <source>
        <dbReference type="Proteomes" id="UP001595921"/>
    </source>
</evidence>
<dbReference type="PANTHER" id="PTHR13872">
    <property type="entry name" value="DOLICHYL-DIPHOSPHOOLIGOSACCHARIDE--PROTEIN GLYCOSYLTRANSFERASE SUBUNIT"/>
    <property type="match status" value="1"/>
</dbReference>